<proteinExistence type="predicted"/>
<keyword evidence="1" id="KW-0472">Membrane</keyword>
<gene>
    <name evidence="2" type="ORF">R2APBS1_1952</name>
</gene>
<evidence type="ECO:0000313" key="2">
    <source>
        <dbReference type="EMBL" id="AGG89075.1"/>
    </source>
</evidence>
<protein>
    <submittedName>
        <fullName evidence="2">Uncharacterized protein</fullName>
    </submittedName>
</protein>
<dbReference type="AlphaFoldDB" id="M4NE64"/>
<dbReference type="STRING" id="666685.R2APBS1_1952"/>
<reference evidence="2 3" key="1">
    <citation type="submission" date="2012-04" db="EMBL/GenBank/DDBJ databases">
        <title>Complete genome of Rhodanobacter sp. 2APBS1.</title>
        <authorList>
            <consortium name="US DOE Joint Genome Institute"/>
            <person name="Huntemann M."/>
            <person name="Wei C.-L."/>
            <person name="Han J."/>
            <person name="Detter J.C."/>
            <person name="Han C."/>
            <person name="Tapia R."/>
            <person name="Munk A.C.C."/>
            <person name="Chen A."/>
            <person name="Krypides N."/>
            <person name="Mavromatis K."/>
            <person name="Markowitz V."/>
            <person name="Szeto E."/>
            <person name="Ivanova N."/>
            <person name="Mikhailova N."/>
            <person name="Ovchinnikova G."/>
            <person name="Pagani I."/>
            <person name="Pati A."/>
            <person name="Goodwin L."/>
            <person name="Peters L."/>
            <person name="Pitluck S."/>
            <person name="Woyke T."/>
            <person name="Prakash O."/>
            <person name="Elkins J."/>
            <person name="Brown S."/>
            <person name="Palumbo A."/>
            <person name="Hemme C."/>
            <person name="Zhou J."/>
            <person name="Watson D."/>
            <person name="Jardine P."/>
            <person name="Kostka J."/>
            <person name="Green S."/>
        </authorList>
    </citation>
    <scope>NUCLEOTIDE SEQUENCE [LARGE SCALE GENOMIC DNA]</scope>
    <source>
        <strain evidence="2 3">2APBS1</strain>
    </source>
</reference>
<evidence type="ECO:0000313" key="3">
    <source>
        <dbReference type="Proteomes" id="UP000011859"/>
    </source>
</evidence>
<dbReference type="HOGENOM" id="CLU_1467110_0_0_6"/>
<keyword evidence="1" id="KW-1133">Transmembrane helix</keyword>
<dbReference type="KEGG" id="rhd:R2APBS1_1952"/>
<accession>M4NE64</accession>
<dbReference type="RefSeq" id="WP_015447800.1">
    <property type="nucleotide sequence ID" value="NC_020541.1"/>
</dbReference>
<name>M4NE64_9GAMM</name>
<feature type="transmembrane region" description="Helical" evidence="1">
    <location>
        <begin position="42"/>
        <end position="63"/>
    </location>
</feature>
<sequence length="184" mass="19455">MFSHQCLSATDATAARARELSELQRGDGTRSATRLAEISPTLLNELSLVAGAVVIGSLSVWFLHPSAGLLWLSGLSTVVAVVVMVVTLAAADRRAALANAKAAIFATYKPASTEDLQWLVRLCEAHADVGAAVAQWLREDKTILERDLRAVRAYACDADPRAARAKVLAELSAAAGKSASNEDK</sequence>
<keyword evidence="3" id="KW-1185">Reference proteome</keyword>
<dbReference type="GeneID" id="72428686"/>
<evidence type="ECO:0000256" key="1">
    <source>
        <dbReference type="SAM" id="Phobius"/>
    </source>
</evidence>
<dbReference type="Proteomes" id="UP000011859">
    <property type="component" value="Chromosome"/>
</dbReference>
<keyword evidence="1" id="KW-0812">Transmembrane</keyword>
<feature type="transmembrane region" description="Helical" evidence="1">
    <location>
        <begin position="69"/>
        <end position="91"/>
    </location>
</feature>
<dbReference type="EMBL" id="CP003470">
    <property type="protein sequence ID" value="AGG89075.1"/>
    <property type="molecule type" value="Genomic_DNA"/>
</dbReference>
<organism evidence="2 3">
    <name type="scientific">Rhodanobacter denitrificans</name>
    <dbReference type="NCBI Taxonomy" id="666685"/>
    <lineage>
        <taxon>Bacteria</taxon>
        <taxon>Pseudomonadati</taxon>
        <taxon>Pseudomonadota</taxon>
        <taxon>Gammaproteobacteria</taxon>
        <taxon>Lysobacterales</taxon>
        <taxon>Rhodanobacteraceae</taxon>
        <taxon>Rhodanobacter</taxon>
    </lineage>
</organism>